<dbReference type="Proteomes" id="UP001049518">
    <property type="component" value="Chromosome"/>
</dbReference>
<dbReference type="PANTHER" id="PTHR43798:SF33">
    <property type="entry name" value="HYDROLASE, PUTATIVE (AFU_ORTHOLOGUE AFUA_2G14860)-RELATED"/>
    <property type="match status" value="1"/>
</dbReference>
<gene>
    <name evidence="2" type="ORF">AGRA3207_005410</name>
</gene>
<sequence>MTGTVPSGTPAEILNIGREQVHAVETGPRDGPVLLLSSGLGGAWFDWRPSVELLRERHRVIVFDRPGLGLSPAAVAAPSLRRDTAILAALAGRAGRPVVVLAHSMAAFHAEALARRHPDLVRALVLIDPSTERDPRAPVRLARPLHPLTKAAGAVLGATRLARVLGPLGRRMVLKRTSRRDEPVPASVVRSVYGRGTVLGTVMAEEIAYREMAADLESLRERRPFPPVPLAVITALGDVKDPEKAREWSDGHRLLAAMSPHGSQVELPDALHMVHLDRPDAVADAVAAVLARRAEETARPGETA</sequence>
<dbReference type="Gene3D" id="3.40.50.1820">
    <property type="entry name" value="alpha/beta hydrolase"/>
    <property type="match status" value="1"/>
</dbReference>
<feature type="domain" description="AB hydrolase-1" evidence="1">
    <location>
        <begin position="35"/>
        <end position="285"/>
    </location>
</feature>
<keyword evidence="3" id="KW-1185">Reference proteome</keyword>
<dbReference type="GO" id="GO:0016787">
    <property type="term" value="F:hydrolase activity"/>
    <property type="evidence" value="ECO:0007669"/>
    <property type="project" value="UniProtKB-KW"/>
</dbReference>
<dbReference type="EMBL" id="CP059572">
    <property type="protein sequence ID" value="QXJ24146.1"/>
    <property type="molecule type" value="Genomic_DNA"/>
</dbReference>
<dbReference type="InterPro" id="IPR050266">
    <property type="entry name" value="AB_hydrolase_sf"/>
</dbReference>
<protein>
    <submittedName>
        <fullName evidence="2">Alpha/beta hydrolase</fullName>
    </submittedName>
</protein>
<name>A0ABX8R0S4_9ACTN</name>
<reference evidence="2" key="1">
    <citation type="submission" date="2020-07" db="EMBL/GenBank/DDBJ databases">
        <authorList>
            <person name="Tarantini F.S."/>
            <person name="Hong K.W."/>
            <person name="Chan K.G."/>
        </authorList>
    </citation>
    <scope>NUCLEOTIDE SEQUENCE</scope>
    <source>
        <strain evidence="2">32-07</strain>
    </source>
</reference>
<dbReference type="Pfam" id="PF12697">
    <property type="entry name" value="Abhydrolase_6"/>
    <property type="match status" value="1"/>
</dbReference>
<dbReference type="SUPFAM" id="SSF53474">
    <property type="entry name" value="alpha/beta-Hydrolases"/>
    <property type="match status" value="1"/>
</dbReference>
<dbReference type="RefSeq" id="WP_231329843.1">
    <property type="nucleotide sequence ID" value="NZ_CP059572.1"/>
</dbReference>
<proteinExistence type="predicted"/>
<accession>A0ABX8R0S4</accession>
<organism evidence="2 3">
    <name type="scientific">Actinomadura graeca</name>
    <dbReference type="NCBI Taxonomy" id="2750812"/>
    <lineage>
        <taxon>Bacteria</taxon>
        <taxon>Bacillati</taxon>
        <taxon>Actinomycetota</taxon>
        <taxon>Actinomycetes</taxon>
        <taxon>Streptosporangiales</taxon>
        <taxon>Thermomonosporaceae</taxon>
        <taxon>Actinomadura</taxon>
    </lineage>
</organism>
<dbReference type="InterPro" id="IPR029058">
    <property type="entry name" value="AB_hydrolase_fold"/>
</dbReference>
<evidence type="ECO:0000259" key="1">
    <source>
        <dbReference type="Pfam" id="PF12697"/>
    </source>
</evidence>
<dbReference type="InterPro" id="IPR000073">
    <property type="entry name" value="AB_hydrolase_1"/>
</dbReference>
<dbReference type="PANTHER" id="PTHR43798">
    <property type="entry name" value="MONOACYLGLYCEROL LIPASE"/>
    <property type="match status" value="1"/>
</dbReference>
<evidence type="ECO:0000313" key="3">
    <source>
        <dbReference type="Proteomes" id="UP001049518"/>
    </source>
</evidence>
<evidence type="ECO:0000313" key="2">
    <source>
        <dbReference type="EMBL" id="QXJ24146.1"/>
    </source>
</evidence>
<keyword evidence="2" id="KW-0378">Hydrolase</keyword>